<sequence length="67" mass="7827">MRQGWREGGQKLLRVILKEKNYKTKLLFSVNISIFKSLSICKSSENSKNFHKRLKDFTLLVAKTNLV</sequence>
<keyword evidence="2" id="KW-1185">Reference proteome</keyword>
<accession>A0A1J1HWE7</accession>
<name>A0A1J1HWE7_9DIPT</name>
<evidence type="ECO:0000313" key="1">
    <source>
        <dbReference type="EMBL" id="CRK92307.1"/>
    </source>
</evidence>
<dbReference type="EMBL" id="CVRI01000025">
    <property type="protein sequence ID" value="CRK92307.1"/>
    <property type="molecule type" value="Genomic_DNA"/>
</dbReference>
<protein>
    <submittedName>
        <fullName evidence="1">CLUMA_CG005898, isoform A</fullName>
    </submittedName>
</protein>
<proteinExistence type="predicted"/>
<dbReference type="Proteomes" id="UP000183832">
    <property type="component" value="Unassembled WGS sequence"/>
</dbReference>
<evidence type="ECO:0000313" key="2">
    <source>
        <dbReference type="Proteomes" id="UP000183832"/>
    </source>
</evidence>
<reference evidence="1 2" key="1">
    <citation type="submission" date="2015-04" db="EMBL/GenBank/DDBJ databases">
        <authorList>
            <person name="Syromyatnikov M.Y."/>
            <person name="Popov V.N."/>
        </authorList>
    </citation>
    <scope>NUCLEOTIDE SEQUENCE [LARGE SCALE GENOMIC DNA]</scope>
</reference>
<organism evidence="1 2">
    <name type="scientific">Clunio marinus</name>
    <dbReference type="NCBI Taxonomy" id="568069"/>
    <lineage>
        <taxon>Eukaryota</taxon>
        <taxon>Metazoa</taxon>
        <taxon>Ecdysozoa</taxon>
        <taxon>Arthropoda</taxon>
        <taxon>Hexapoda</taxon>
        <taxon>Insecta</taxon>
        <taxon>Pterygota</taxon>
        <taxon>Neoptera</taxon>
        <taxon>Endopterygota</taxon>
        <taxon>Diptera</taxon>
        <taxon>Nematocera</taxon>
        <taxon>Chironomoidea</taxon>
        <taxon>Chironomidae</taxon>
        <taxon>Clunio</taxon>
    </lineage>
</organism>
<gene>
    <name evidence="1" type="ORF">CLUMA_CG005898</name>
</gene>
<dbReference type="AlphaFoldDB" id="A0A1J1HWE7"/>